<dbReference type="NCBIfam" id="TIGR01916">
    <property type="entry name" value="F420_cofE"/>
    <property type="match status" value="1"/>
</dbReference>
<keyword evidence="1 10" id="KW-0436">Ligase</keyword>
<evidence type="ECO:0000259" key="9">
    <source>
        <dbReference type="Pfam" id="PF01996"/>
    </source>
</evidence>
<dbReference type="Proteomes" id="UP000076717">
    <property type="component" value="Unassembled WGS sequence"/>
</dbReference>
<evidence type="ECO:0000313" key="11">
    <source>
        <dbReference type="Proteomes" id="UP000076717"/>
    </source>
</evidence>
<keyword evidence="11" id="KW-1185">Reference proteome</keyword>
<evidence type="ECO:0000256" key="4">
    <source>
        <dbReference type="ARBA" id="ARBA00022842"/>
    </source>
</evidence>
<dbReference type="GO" id="GO:0005525">
    <property type="term" value="F:GTP binding"/>
    <property type="evidence" value="ECO:0007669"/>
    <property type="project" value="UniProtKB-KW"/>
</dbReference>
<evidence type="ECO:0000313" key="10">
    <source>
        <dbReference type="EMBL" id="KZX20377.1"/>
    </source>
</evidence>
<dbReference type="Pfam" id="PF01983">
    <property type="entry name" value="CofC"/>
    <property type="match status" value="1"/>
</dbReference>
<dbReference type="PATRIC" id="fig|1671680.3.peg.2681"/>
<sequence length="467" mass="47258">MTETRVQAWALDGIPEVTPGDDLLELLLAAVASAEPADRPRDGDILVVTSKIVSKAEGRIVAAVDREEAITAETVRVVATRAHASGVTRIVENRLGIVQAAAGVDSSNVAAGTVLLLPLDPDASARLLCAGLRERLGARIGVLISDTLGRAWRVGQTDAAIGAAGVLVVDDLRGAVDSLGRTLAVTLPAVADEIAALGDLVKGKASGRPVAVVRGLARLVVGLDAPGAPCSHAHRPGGHVPVGRGRGLRRGLRGGSRCPVAGGSRVMPGWSAVVVFRGRGGSKTRLDLDSRAELAEAFLLDTLAAAGGAEVLLLVTSDSGAVERARAEHPGLVVVADPGSLDAAVVSGAAEALHRRPGTPVIVLTGDLPALRTVDLDRALAAASSLPAAVADREGSGTTALLLAAEALVAPSFGPGSLERHRAAGCAVLELPSTSTLRLDVDTVADLRDAEEAGVGPHTARVLAAAV</sequence>
<dbReference type="SUPFAM" id="SSF144010">
    <property type="entry name" value="CofE-like"/>
    <property type="match status" value="1"/>
</dbReference>
<evidence type="ECO:0000256" key="7">
    <source>
        <dbReference type="ARBA" id="ARBA00023211"/>
    </source>
</evidence>
<dbReference type="NCBIfam" id="TIGR03552">
    <property type="entry name" value="F420_cofC"/>
    <property type="match status" value="1"/>
</dbReference>
<dbReference type="GO" id="GO:0052618">
    <property type="term" value="F:coenzyme F420-0:L-glutamate ligase activity"/>
    <property type="evidence" value="ECO:0007669"/>
    <property type="project" value="UniProtKB-EC"/>
</dbReference>
<organism evidence="10 11">
    <name type="scientific">Rathayibacter tanaceti</name>
    <dbReference type="NCBI Taxonomy" id="1671680"/>
    <lineage>
        <taxon>Bacteria</taxon>
        <taxon>Bacillati</taxon>
        <taxon>Actinomycetota</taxon>
        <taxon>Actinomycetes</taxon>
        <taxon>Micrococcales</taxon>
        <taxon>Microbacteriaceae</taxon>
        <taxon>Rathayibacter</taxon>
    </lineage>
</organism>
<dbReference type="InterPro" id="IPR002847">
    <property type="entry name" value="F420-0_gamma-glut_ligase-dom"/>
</dbReference>
<keyword evidence="7" id="KW-0464">Manganese</keyword>
<dbReference type="EMBL" id="LIIN01000104">
    <property type="protein sequence ID" value="KZX20377.1"/>
    <property type="molecule type" value="Genomic_DNA"/>
</dbReference>
<reference evidence="10 11" key="1">
    <citation type="submission" date="2015-08" db="EMBL/GenBank/DDBJ databases">
        <title>Draft Genome Sequence of Rathayibacter sp. Strain VKM Ac-2596 Isolated from Leaf Gall Induced by Plant-Parasitic Nematodes.</title>
        <authorList>
            <person name="Vasilenko O.V."/>
            <person name="Starodumova I.P."/>
            <person name="Tarlachkov S.V."/>
            <person name="Dorofeeva L.V."/>
            <person name="Evtushenko L.I."/>
        </authorList>
    </citation>
    <scope>NUCLEOTIDE SEQUENCE [LARGE SCALE GENOMIC DNA]</scope>
    <source>
        <strain evidence="10 11">VKM Ac-2596</strain>
    </source>
</reference>
<dbReference type="GO" id="GO:0043814">
    <property type="term" value="F:phospholactate guanylyltransferase activity"/>
    <property type="evidence" value="ECO:0007669"/>
    <property type="project" value="InterPro"/>
</dbReference>
<accession>A0A162J0D6</accession>
<dbReference type="GO" id="GO:0046872">
    <property type="term" value="F:metal ion binding"/>
    <property type="evidence" value="ECO:0007669"/>
    <property type="project" value="UniProtKB-KW"/>
</dbReference>
<keyword evidence="4" id="KW-0460">Magnesium</keyword>
<name>A0A162J0D6_9MICO</name>
<comment type="caution">
    <text evidence="10">The sequence shown here is derived from an EMBL/GenBank/DDBJ whole genome shotgun (WGS) entry which is preliminary data.</text>
</comment>
<dbReference type="Gene3D" id="3.30.1330.100">
    <property type="entry name" value="CofE-like"/>
    <property type="match status" value="1"/>
</dbReference>
<dbReference type="EC" id="6.3.2.31" evidence="10"/>
<dbReference type="Gene3D" id="3.90.550.10">
    <property type="entry name" value="Spore Coat Polysaccharide Biosynthesis Protein SpsA, Chain A"/>
    <property type="match status" value="1"/>
</dbReference>
<gene>
    <name evidence="10" type="primary">fbiB</name>
    <name evidence="10" type="ORF">ACH61_02504</name>
</gene>
<dbReference type="InterPro" id="IPR002835">
    <property type="entry name" value="CofC"/>
</dbReference>
<evidence type="ECO:0000256" key="8">
    <source>
        <dbReference type="SAM" id="MobiDB-lite"/>
    </source>
</evidence>
<feature type="region of interest" description="Disordered" evidence="8">
    <location>
        <begin position="232"/>
        <end position="251"/>
    </location>
</feature>
<keyword evidence="5" id="KW-0630">Potassium</keyword>
<proteinExistence type="predicted"/>
<evidence type="ECO:0000256" key="3">
    <source>
        <dbReference type="ARBA" id="ARBA00022741"/>
    </source>
</evidence>
<dbReference type="Pfam" id="PF01996">
    <property type="entry name" value="F420_ligase"/>
    <property type="match status" value="1"/>
</dbReference>
<dbReference type="AlphaFoldDB" id="A0A162J0D6"/>
<evidence type="ECO:0000256" key="1">
    <source>
        <dbReference type="ARBA" id="ARBA00022598"/>
    </source>
</evidence>
<keyword evidence="6" id="KW-0342">GTP-binding</keyword>
<evidence type="ECO:0000256" key="6">
    <source>
        <dbReference type="ARBA" id="ARBA00023134"/>
    </source>
</evidence>
<dbReference type="InterPro" id="IPR008225">
    <property type="entry name" value="F420-0_g-glutamyl_ligase"/>
</dbReference>
<evidence type="ECO:0000256" key="5">
    <source>
        <dbReference type="ARBA" id="ARBA00022958"/>
    </source>
</evidence>
<keyword evidence="2" id="KW-0479">Metal-binding</keyword>
<feature type="domain" description="Coenzyme F420:L-glutamate ligase-like" evidence="9">
    <location>
        <begin position="14"/>
        <end position="215"/>
    </location>
</feature>
<keyword evidence="3" id="KW-0547">Nucleotide-binding</keyword>
<dbReference type="PANTHER" id="PTHR47917">
    <property type="match status" value="1"/>
</dbReference>
<dbReference type="InterPro" id="IPR029044">
    <property type="entry name" value="Nucleotide-diphossugar_trans"/>
</dbReference>
<dbReference type="SUPFAM" id="SSF53448">
    <property type="entry name" value="Nucleotide-diphospho-sugar transferases"/>
    <property type="match status" value="1"/>
</dbReference>
<dbReference type="Gene3D" id="3.90.1660.10">
    <property type="entry name" value="CofE-like domain"/>
    <property type="match status" value="1"/>
</dbReference>
<protein>
    <submittedName>
        <fullName evidence="10">Coenzyme F420:L-glutamate ligase</fullName>
        <ecNumber evidence="10">6.3.2.31</ecNumber>
    </submittedName>
</protein>
<dbReference type="PANTHER" id="PTHR47917:SF1">
    <property type="entry name" value="COENZYME F420:L-GLUTAMATE LIGASE"/>
    <property type="match status" value="1"/>
</dbReference>
<evidence type="ECO:0000256" key="2">
    <source>
        <dbReference type="ARBA" id="ARBA00022723"/>
    </source>
</evidence>